<dbReference type="Proteomes" id="UP000503820">
    <property type="component" value="Unassembled WGS sequence"/>
</dbReference>
<keyword evidence="3" id="KW-0645">Protease</keyword>
<name>A0A7J0BZB5_9BACT</name>
<keyword evidence="4" id="KW-0378">Hydrolase</keyword>
<gene>
    <name evidence="8" type="ORF">DSM19430T_29980</name>
</gene>
<evidence type="ECO:0000256" key="1">
    <source>
        <dbReference type="ARBA" id="ARBA00004328"/>
    </source>
</evidence>
<feature type="domain" description="Phage capsid-like C-terminal" evidence="7">
    <location>
        <begin position="321"/>
        <end position="585"/>
    </location>
</feature>
<dbReference type="InterPro" id="IPR054613">
    <property type="entry name" value="Peptidase_S78_dom"/>
</dbReference>
<keyword evidence="2" id="KW-1188">Viral release from host cell</keyword>
<feature type="domain" description="Prohead serine protease" evidence="6">
    <location>
        <begin position="38"/>
        <end position="130"/>
    </location>
</feature>
<feature type="region of interest" description="Disordered" evidence="5">
    <location>
        <begin position="135"/>
        <end position="155"/>
    </location>
</feature>
<evidence type="ECO:0000313" key="9">
    <source>
        <dbReference type="Proteomes" id="UP000503820"/>
    </source>
</evidence>
<evidence type="ECO:0000259" key="6">
    <source>
        <dbReference type="Pfam" id="PF04586"/>
    </source>
</evidence>
<organism evidence="8 9">
    <name type="scientific">Desulfovibrio psychrotolerans</name>
    <dbReference type="NCBI Taxonomy" id="415242"/>
    <lineage>
        <taxon>Bacteria</taxon>
        <taxon>Pseudomonadati</taxon>
        <taxon>Thermodesulfobacteriota</taxon>
        <taxon>Desulfovibrionia</taxon>
        <taxon>Desulfovibrionales</taxon>
        <taxon>Desulfovibrionaceae</taxon>
        <taxon>Desulfovibrio</taxon>
    </lineage>
</organism>
<accession>A0A7J0BZB5</accession>
<evidence type="ECO:0000256" key="2">
    <source>
        <dbReference type="ARBA" id="ARBA00022612"/>
    </source>
</evidence>
<reference evidence="8 9" key="1">
    <citation type="submission" date="2020-05" db="EMBL/GenBank/DDBJ databases">
        <title>Draft genome sequence of Desulfovibrio psychrotolerans JS1T.</title>
        <authorList>
            <person name="Ueno A."/>
            <person name="Tamazawa S."/>
            <person name="Tamamura S."/>
            <person name="Murakami T."/>
            <person name="Kiyama T."/>
            <person name="Inomata H."/>
            <person name="Amano Y."/>
            <person name="Miyakawa K."/>
            <person name="Tamaki H."/>
            <person name="Naganuma T."/>
            <person name="Kaneko K."/>
        </authorList>
    </citation>
    <scope>NUCLEOTIDE SEQUENCE [LARGE SCALE GENOMIC DNA]</scope>
    <source>
        <strain evidence="8 9">JS1</strain>
    </source>
</reference>
<evidence type="ECO:0000259" key="7">
    <source>
        <dbReference type="Pfam" id="PF05065"/>
    </source>
</evidence>
<dbReference type="GO" id="GO:0006508">
    <property type="term" value="P:proteolysis"/>
    <property type="evidence" value="ECO:0007669"/>
    <property type="project" value="UniProtKB-KW"/>
</dbReference>
<evidence type="ECO:0000256" key="4">
    <source>
        <dbReference type="ARBA" id="ARBA00022801"/>
    </source>
</evidence>
<dbReference type="InterPro" id="IPR024455">
    <property type="entry name" value="Phage_capsid"/>
</dbReference>
<dbReference type="AlphaFoldDB" id="A0A7J0BZB5"/>
<sequence>MEVAFSSDAEIEQWWRAVLVLEHSSNAVRLDRLNNGGAVLFNHDRNAHIAVVESARVDADGKGRAVVRFGRGKHADEKFTDVKDGILRHISVGFEVHELKLVEVREDDTDVYRATDWEPYEISFVTIPLDPSVGVGRGRGGAPETETLPNMEERTMPNTGTIVSGGGAPQVVDEQAVREQAMQAERDRANTILTLGRQYSAPEDAEKFVRDNKTPEEFQSFLLKELDGRSKKPTPDEKNDAVGLSEQEVQRYSVVKVLRCLDPNNAHSKAVREAAALELEASEAAARRMGREATGIVIPPEVLRAPVLRTYSTSNAAAPHGGNLVSTDLLAGSFIEMLRKRTLLMQYGTQLAGLVGNVGIPKQLSGATGYVVGEDEDVPGSDGDFGQLNLTPTTVGALAEVTRRLLMQSSLDVEALIRFDLAKAVGLKIDQLGFYGTGVNEPLGIKNISGVNAVPFATSGKPTFAELVQMESEIAADDADVDNMAYIVNAKTRGHAKTTPKFANTEATIWEPGNTINGYNAGVTNQVAAADAFFGNFADLIIGMWGGLELTLDPYTHSAKGRLRIVAMQDVDIAARRAESFCVGTTA</sequence>
<protein>
    <recommendedName>
        <fullName evidence="10">Phage capsid protein</fullName>
    </recommendedName>
</protein>
<dbReference type="Pfam" id="PF05065">
    <property type="entry name" value="Phage_capsid"/>
    <property type="match status" value="1"/>
</dbReference>
<keyword evidence="9" id="KW-1185">Reference proteome</keyword>
<dbReference type="EMBL" id="BLVP01000036">
    <property type="protein sequence ID" value="GFM38314.1"/>
    <property type="molecule type" value="Genomic_DNA"/>
</dbReference>
<dbReference type="SUPFAM" id="SSF56563">
    <property type="entry name" value="Major capsid protein gp5"/>
    <property type="match status" value="1"/>
</dbReference>
<comment type="subcellular location">
    <subcellularLocation>
        <location evidence="1">Virion</location>
    </subcellularLocation>
</comment>
<dbReference type="GO" id="GO:0008233">
    <property type="term" value="F:peptidase activity"/>
    <property type="evidence" value="ECO:0007669"/>
    <property type="project" value="UniProtKB-KW"/>
</dbReference>
<evidence type="ECO:0008006" key="10">
    <source>
        <dbReference type="Google" id="ProtNLM"/>
    </source>
</evidence>
<comment type="caution">
    <text evidence="8">The sequence shown here is derived from an EMBL/GenBank/DDBJ whole genome shotgun (WGS) entry which is preliminary data.</text>
</comment>
<evidence type="ECO:0000256" key="5">
    <source>
        <dbReference type="SAM" id="MobiDB-lite"/>
    </source>
</evidence>
<evidence type="ECO:0000256" key="3">
    <source>
        <dbReference type="ARBA" id="ARBA00022670"/>
    </source>
</evidence>
<proteinExistence type="predicted"/>
<dbReference type="InterPro" id="IPR054612">
    <property type="entry name" value="Phage_capsid-like_C"/>
</dbReference>
<evidence type="ECO:0000313" key="8">
    <source>
        <dbReference type="EMBL" id="GFM38314.1"/>
    </source>
</evidence>
<dbReference type="Gene3D" id="3.30.2400.10">
    <property type="entry name" value="Major capsid protein gp5"/>
    <property type="match status" value="1"/>
</dbReference>
<dbReference type="NCBIfam" id="TIGR01554">
    <property type="entry name" value="major_cap_HK97"/>
    <property type="match status" value="1"/>
</dbReference>
<dbReference type="Pfam" id="PF04586">
    <property type="entry name" value="Peptidase_S78"/>
    <property type="match status" value="1"/>
</dbReference>